<dbReference type="EMBL" id="CP063356">
    <property type="protein sequence ID" value="QOY34863.1"/>
    <property type="molecule type" value="Genomic_DNA"/>
</dbReference>
<dbReference type="GO" id="GO:0008408">
    <property type="term" value="F:3'-5' exonuclease activity"/>
    <property type="evidence" value="ECO:0007669"/>
    <property type="project" value="TreeGrafter"/>
</dbReference>
<evidence type="ECO:0000313" key="6">
    <source>
        <dbReference type="Proteomes" id="UP000180175"/>
    </source>
</evidence>
<dbReference type="GO" id="GO:0045004">
    <property type="term" value="P:DNA replication proofreading"/>
    <property type="evidence" value="ECO:0007669"/>
    <property type="project" value="TreeGrafter"/>
</dbReference>
<dbReference type="FunFam" id="3.30.420.10:FF:000045">
    <property type="entry name" value="3'-5' exonuclease DinG"/>
    <property type="match status" value="1"/>
</dbReference>
<dbReference type="SUPFAM" id="SSF53098">
    <property type="entry name" value="Ribonuclease H-like"/>
    <property type="match status" value="1"/>
</dbReference>
<reference evidence="5 6" key="1">
    <citation type="journal article" date="2017" name="Genome Announc.">
        <title>Draft Genome Sequences of Four Alkaliphilic Bacteria Belonging to the Anaerobacillus Genus.</title>
        <authorList>
            <person name="Bassil N.M."/>
            <person name="Lloyd J.R."/>
        </authorList>
    </citation>
    <scope>NUCLEOTIDE SEQUENCE [LARGE SCALE GENOMIC DNA]</scope>
    <source>
        <strain evidence="5 6">NB2006</strain>
    </source>
</reference>
<dbReference type="Pfam" id="PF00929">
    <property type="entry name" value="RNase_T"/>
    <property type="match status" value="1"/>
</dbReference>
<dbReference type="EC" id="3.1.11.-" evidence="5"/>
<evidence type="ECO:0000256" key="1">
    <source>
        <dbReference type="ARBA" id="ARBA00022722"/>
    </source>
</evidence>
<dbReference type="AlphaFoldDB" id="A0A7S7RAJ2"/>
<feature type="domain" description="Exonuclease" evidence="4">
    <location>
        <begin position="57"/>
        <end position="225"/>
    </location>
</feature>
<keyword evidence="3 5" id="KW-0269">Exonuclease</keyword>
<dbReference type="InterPro" id="IPR012337">
    <property type="entry name" value="RNaseH-like_sf"/>
</dbReference>
<dbReference type="InterPro" id="IPR013520">
    <property type="entry name" value="Ribonucl_H"/>
</dbReference>
<dbReference type="Gene3D" id="3.30.420.10">
    <property type="entry name" value="Ribonuclease H-like superfamily/Ribonuclease H"/>
    <property type="match status" value="1"/>
</dbReference>
<keyword evidence="6" id="KW-1185">Reference proteome</keyword>
<dbReference type="NCBIfam" id="TIGR00573">
    <property type="entry name" value="dnaq"/>
    <property type="match status" value="1"/>
</dbReference>
<evidence type="ECO:0000256" key="3">
    <source>
        <dbReference type="ARBA" id="ARBA00022839"/>
    </source>
</evidence>
<keyword evidence="1" id="KW-0540">Nuclease</keyword>
<dbReference type="Proteomes" id="UP000180175">
    <property type="component" value="Chromosome"/>
</dbReference>
<gene>
    <name evidence="5" type="ORF">AWH56_019385</name>
</gene>
<keyword evidence="2 5" id="KW-0378">Hydrolase</keyword>
<dbReference type="GO" id="GO:0003887">
    <property type="term" value="F:DNA-directed DNA polymerase activity"/>
    <property type="evidence" value="ECO:0007669"/>
    <property type="project" value="InterPro"/>
</dbReference>
<name>A0A7S7RAJ2_9BACI</name>
<evidence type="ECO:0000313" key="5">
    <source>
        <dbReference type="EMBL" id="QOY34863.1"/>
    </source>
</evidence>
<dbReference type="OrthoDB" id="9804290at2"/>
<dbReference type="CDD" id="cd06127">
    <property type="entry name" value="DEDDh"/>
    <property type="match status" value="1"/>
</dbReference>
<organism evidence="5 6">
    <name type="scientific">Anaerobacillus isosaccharinicus</name>
    <dbReference type="NCBI Taxonomy" id="1532552"/>
    <lineage>
        <taxon>Bacteria</taxon>
        <taxon>Bacillati</taxon>
        <taxon>Bacillota</taxon>
        <taxon>Bacilli</taxon>
        <taxon>Bacillales</taxon>
        <taxon>Bacillaceae</taxon>
        <taxon>Anaerobacillus</taxon>
    </lineage>
</organism>
<proteinExistence type="predicted"/>
<evidence type="ECO:0000259" key="4">
    <source>
        <dbReference type="SMART" id="SM00479"/>
    </source>
</evidence>
<dbReference type="PANTHER" id="PTHR30231">
    <property type="entry name" value="DNA POLYMERASE III SUBUNIT EPSILON"/>
    <property type="match status" value="1"/>
</dbReference>
<dbReference type="RefSeq" id="WP_083388779.1">
    <property type="nucleotide sequence ID" value="NZ_CP063356.2"/>
</dbReference>
<evidence type="ECO:0000256" key="2">
    <source>
        <dbReference type="ARBA" id="ARBA00022801"/>
    </source>
</evidence>
<sequence length="248" mass="28901">MEPVPSLRIIKYVLYDHFSMKRKQQKHVSKELQNEILNEMLSMKTTLSLKQSFNETTFTVFDLETTGFFPKLGDEIVSIGAIKLNVNEIKFPEHFYEVVSPIGEVPEYIYSLTGLAKEQVENGCSFQEAFLKFLQFSKETVLVAHPASFDVHFLQVMAKRWGLPKYNPLFIDSYFLANFLQPKLNNKLDRLVSYFEIDQKERHHALNDAQMTAEVFTKLLEMLEEKDVLNFEDYLKIRGKKKGKLVVV</sequence>
<dbReference type="GO" id="GO:0005829">
    <property type="term" value="C:cytosol"/>
    <property type="evidence" value="ECO:0007669"/>
    <property type="project" value="TreeGrafter"/>
</dbReference>
<dbReference type="InterPro" id="IPR036397">
    <property type="entry name" value="RNaseH_sf"/>
</dbReference>
<dbReference type="InterPro" id="IPR006054">
    <property type="entry name" value="DnaQ"/>
</dbReference>
<dbReference type="SMART" id="SM00479">
    <property type="entry name" value="EXOIII"/>
    <property type="match status" value="1"/>
</dbReference>
<dbReference type="GO" id="GO:0003677">
    <property type="term" value="F:DNA binding"/>
    <property type="evidence" value="ECO:0007669"/>
    <property type="project" value="InterPro"/>
</dbReference>
<dbReference type="PANTHER" id="PTHR30231:SF41">
    <property type="entry name" value="DNA POLYMERASE III SUBUNIT EPSILON"/>
    <property type="match status" value="1"/>
</dbReference>
<dbReference type="KEGG" id="aia:AWH56_019385"/>
<protein>
    <submittedName>
        <fullName evidence="5">3'-5' exonuclease</fullName>
        <ecNumber evidence="5">3.1.11.-</ecNumber>
    </submittedName>
</protein>
<accession>A0A7S7RAJ2</accession>
<reference evidence="5 6" key="2">
    <citation type="journal article" date="2019" name="Int. J. Syst. Evol. Microbiol.">
        <title>Anaerobacillus isosaccharinicus sp. nov., an alkaliphilic bacterium which degrades isosaccharinic acid.</title>
        <authorList>
            <person name="Bassil N.M."/>
            <person name="Lloyd J.R."/>
        </authorList>
    </citation>
    <scope>NUCLEOTIDE SEQUENCE [LARGE SCALE GENOMIC DNA]</scope>
    <source>
        <strain evidence="5 6">NB2006</strain>
    </source>
</reference>